<reference evidence="6" key="1">
    <citation type="journal article" date="2019" name="Int. J. Syst. Evol. Microbiol.">
        <title>The Global Catalogue of Microorganisms (GCM) 10K type strain sequencing project: providing services to taxonomists for standard genome sequencing and annotation.</title>
        <authorList>
            <consortium name="The Broad Institute Genomics Platform"/>
            <consortium name="The Broad Institute Genome Sequencing Center for Infectious Disease"/>
            <person name="Wu L."/>
            <person name="Ma J."/>
        </authorList>
    </citation>
    <scope>NUCLEOTIDE SEQUENCE [LARGE SCALE GENOMIC DNA]</scope>
    <source>
        <strain evidence="6">IBRC-M 10906</strain>
    </source>
</reference>
<accession>A0ABW5WIB8</accession>
<evidence type="ECO:0000313" key="5">
    <source>
        <dbReference type="EMBL" id="MFD2803224.1"/>
    </source>
</evidence>
<protein>
    <submittedName>
        <fullName evidence="5">5-oxoprolinase/urea amidolyase family protein</fullName>
    </submittedName>
</protein>
<evidence type="ECO:0000259" key="4">
    <source>
        <dbReference type="SMART" id="SM00797"/>
    </source>
</evidence>
<keyword evidence="2" id="KW-0378">Hydrolase</keyword>
<dbReference type="InterPro" id="IPR003778">
    <property type="entry name" value="CT_A_B"/>
</dbReference>
<keyword evidence="3" id="KW-0067">ATP-binding</keyword>
<dbReference type="NCBIfam" id="TIGR00724">
    <property type="entry name" value="urea_amlyse_rel"/>
    <property type="match status" value="1"/>
</dbReference>
<evidence type="ECO:0000256" key="2">
    <source>
        <dbReference type="ARBA" id="ARBA00022801"/>
    </source>
</evidence>
<organism evidence="5 6">
    <name type="scientific">Prauserella oleivorans</name>
    <dbReference type="NCBI Taxonomy" id="1478153"/>
    <lineage>
        <taxon>Bacteria</taxon>
        <taxon>Bacillati</taxon>
        <taxon>Actinomycetota</taxon>
        <taxon>Actinomycetes</taxon>
        <taxon>Pseudonocardiales</taxon>
        <taxon>Pseudonocardiaceae</taxon>
        <taxon>Prauserella</taxon>
    </lineage>
</organism>
<dbReference type="Pfam" id="PF02626">
    <property type="entry name" value="CT_A_B"/>
    <property type="match status" value="1"/>
</dbReference>
<dbReference type="EMBL" id="JBHUOF010000049">
    <property type="protein sequence ID" value="MFD2803224.1"/>
    <property type="molecule type" value="Genomic_DNA"/>
</dbReference>
<evidence type="ECO:0000256" key="3">
    <source>
        <dbReference type="ARBA" id="ARBA00022840"/>
    </source>
</evidence>
<keyword evidence="6" id="KW-1185">Reference proteome</keyword>
<dbReference type="PANTHER" id="PTHR43309:SF3">
    <property type="entry name" value="5-OXOPROLINASE SUBUNIT C"/>
    <property type="match status" value="1"/>
</dbReference>
<name>A0ABW5WIB8_9PSEU</name>
<sequence length="341" mass="35968">MTLEILDAGVQTTVQDYPGRVGLQAKGVFPAGPVDNLAFRIANVLVGNEPGAAGLEIATGRFGARVHRHTVLALTGADGTNPQLNGAPVPLWEGIEVRPGDVLTCGTAKGPGFRLYLAVAGGIDVPEVLGSRALHTAGGIGGLEGRALIRGDVLPTGPATGTRLRLPQALRPAYHRHWELEVVRGPHASSEFLTEGDWRDFVSLPWRVNLNSDRLAVLLNPHRFTWARTDGGVAGDHPSNVLDGSFPVGGVIVNGDVPTILGPDGATSGGFTVIATIARASLWKVGQLRPGQDTVRFREIGVPEAHELAQHVEFALDSRHLERLSSAPARLSAPPAPRAWG</sequence>
<feature type="domain" description="Carboxyltransferase" evidence="4">
    <location>
        <begin position="25"/>
        <end position="315"/>
    </location>
</feature>
<comment type="caution">
    <text evidence="5">The sequence shown here is derived from an EMBL/GenBank/DDBJ whole genome shotgun (WGS) entry which is preliminary data.</text>
</comment>
<gene>
    <name evidence="5" type="ORF">ACFS2C_27920</name>
</gene>
<dbReference type="Gene3D" id="2.40.100.10">
    <property type="entry name" value="Cyclophilin-like"/>
    <property type="match status" value="1"/>
</dbReference>
<dbReference type="SUPFAM" id="SSF50891">
    <property type="entry name" value="Cyclophilin-like"/>
    <property type="match status" value="1"/>
</dbReference>
<dbReference type="InterPro" id="IPR052708">
    <property type="entry name" value="PxpC"/>
</dbReference>
<dbReference type="SMART" id="SM00797">
    <property type="entry name" value="AHS2"/>
    <property type="match status" value="1"/>
</dbReference>
<dbReference type="RefSeq" id="WP_377394675.1">
    <property type="nucleotide sequence ID" value="NZ_JBHSAN010000054.1"/>
</dbReference>
<proteinExistence type="predicted"/>
<evidence type="ECO:0000256" key="1">
    <source>
        <dbReference type="ARBA" id="ARBA00022741"/>
    </source>
</evidence>
<dbReference type="PANTHER" id="PTHR43309">
    <property type="entry name" value="5-OXOPROLINASE SUBUNIT C"/>
    <property type="match status" value="1"/>
</dbReference>
<dbReference type="Proteomes" id="UP001597478">
    <property type="component" value="Unassembled WGS sequence"/>
</dbReference>
<evidence type="ECO:0000313" key="6">
    <source>
        <dbReference type="Proteomes" id="UP001597478"/>
    </source>
</evidence>
<keyword evidence="1" id="KW-0547">Nucleotide-binding</keyword>
<dbReference type="InterPro" id="IPR029000">
    <property type="entry name" value="Cyclophilin-like_dom_sf"/>
</dbReference>